<dbReference type="AlphaFoldDB" id="A0A6I0F5T3"/>
<accession>A0A6I0F5T3</accession>
<evidence type="ECO:0000313" key="1">
    <source>
        <dbReference type="EMBL" id="KAB3531621.1"/>
    </source>
</evidence>
<dbReference type="EMBL" id="WBZC01000056">
    <property type="protein sequence ID" value="KAB3531621.1"/>
    <property type="molecule type" value="Genomic_DNA"/>
</dbReference>
<evidence type="ECO:0000313" key="2">
    <source>
        <dbReference type="Proteomes" id="UP000432715"/>
    </source>
</evidence>
<dbReference type="Gene3D" id="3.30.429.10">
    <property type="entry name" value="Macrophage Migration Inhibitory Factor"/>
    <property type="match status" value="1"/>
</dbReference>
<gene>
    <name evidence="1" type="ORF">F8154_12565</name>
</gene>
<protein>
    <submittedName>
        <fullName evidence="1">DUF1904 domain-containing protein</fullName>
    </submittedName>
</protein>
<dbReference type="SUPFAM" id="SSF55331">
    <property type="entry name" value="Tautomerase/MIF"/>
    <property type="match status" value="1"/>
</dbReference>
<dbReference type="Proteomes" id="UP000432715">
    <property type="component" value="Unassembled WGS sequence"/>
</dbReference>
<dbReference type="InterPro" id="IPR015017">
    <property type="entry name" value="DUF1904"/>
</dbReference>
<dbReference type="Pfam" id="PF08921">
    <property type="entry name" value="DUF1904"/>
    <property type="match status" value="1"/>
</dbReference>
<proteinExistence type="predicted"/>
<sequence>MPQIKVRGIQLDKLASGSEKLVNELVKIVECPKDYFELEYIQSVAIRDGEIQDAYPFIEVAWFDRGLEIQDKVAAALTRFAHNIGVENIDIAFVTFEERKYYENGKHFG</sequence>
<dbReference type="RefSeq" id="WP_151861968.1">
    <property type="nucleotide sequence ID" value="NZ_WBZC01000056.1"/>
</dbReference>
<reference evidence="1 2" key="1">
    <citation type="submission" date="2019-10" db="EMBL/GenBank/DDBJ databases">
        <title>Alkaliphilus serpentinus sp. nov. and Alkaliphilus pronyensis sp. nov., two novel anaerobic alkaliphilic species isolated from the serpentinized-hosted hydrothermal field of the Prony Bay (New Caledonia).</title>
        <authorList>
            <person name="Postec A."/>
        </authorList>
    </citation>
    <scope>NUCLEOTIDE SEQUENCE [LARGE SCALE GENOMIC DNA]</scope>
    <source>
        <strain evidence="1 2">LacV</strain>
    </source>
</reference>
<dbReference type="InterPro" id="IPR014347">
    <property type="entry name" value="Tautomerase/MIF_sf"/>
</dbReference>
<keyword evidence="2" id="KW-1185">Reference proteome</keyword>
<dbReference type="OrthoDB" id="5587545at2"/>
<organism evidence="1 2">
    <name type="scientific">Alkaliphilus pronyensis</name>
    <dbReference type="NCBI Taxonomy" id="1482732"/>
    <lineage>
        <taxon>Bacteria</taxon>
        <taxon>Bacillati</taxon>
        <taxon>Bacillota</taxon>
        <taxon>Clostridia</taxon>
        <taxon>Peptostreptococcales</taxon>
        <taxon>Natronincolaceae</taxon>
        <taxon>Alkaliphilus</taxon>
    </lineage>
</organism>
<comment type="caution">
    <text evidence="1">The sequence shown here is derived from an EMBL/GenBank/DDBJ whole genome shotgun (WGS) entry which is preliminary data.</text>
</comment>
<name>A0A6I0F5T3_9FIRM</name>